<sequence>MANASNATPAVIAARIVDAVGGPANITSLTHCATRLHFELADAGHVNQHGLESIPGVLGAFPRAGNRYQVIIGGAVASVYEQIVRLRTARLMPAAQLPSAVMQSASQSTQPTQSMQPTQPAQPAQSAQSTQPTQPAQSAPYLSDDAAPSRDTATDAEQSCGPSNTSRHFTPRTVREWGSAARAWAAAFFDYLSDSFRPILGVLLGASLVIAIVNVIVALGIVPDGETSAGWILLKAIWEGVFTVLPIMIAYNAAKKLDVDPWLGGAIMAALMTPQFTGVMSGMSGTSVSSALSGEIQCSATATFGTETCTVSAFGIPIQLNDYSGNIFVPLLMAAVLAVVYRGLKRVIPDSVQLVFVPFLSLVVVFALTILVIGPLGIWLGSGLGAATAWLNAHVPFLFALIIPMLYPFLVPLGLHWPLNALILMNIQTLGYDFVQGPMGVWNFACFGATAGVLVLAVRGKDSAMRQTAVGALLAGLLGGVSELSLYGIHLHHRRVYRWLLAGCAAGGVTSAVFGWLFPSVLPSGQMVRGVTTTAFAFSSLLTIPVFDRMWVYALSIAVAFVMAMVLTVLFGYRTPSRATKTQMVSADENARPQDMARGIDTTVSDVESAEDSPSRAAPDRALDSNAILSPVAGRLVNLEATGDPVFASRALGEGVGVVPETTGETAVLAPVSGILKTVARTGHAFGIKTDGGIEVLVHIGIDTVDMDGEGFAVVVAKGERIAAGEPLATVDFGKVAAAGHSVVVVVTVVNAAELTAVTPLIGDGSGDNNDDNGGDCKTVSAGSPIIDVEQ</sequence>
<dbReference type="Proteomes" id="UP000491334">
    <property type="component" value="Unassembled WGS sequence"/>
</dbReference>
<feature type="transmembrane region" description="Helical" evidence="13">
    <location>
        <begin position="553"/>
        <end position="573"/>
    </location>
</feature>
<evidence type="ECO:0000256" key="8">
    <source>
        <dbReference type="ARBA" id="ARBA00022777"/>
    </source>
</evidence>
<dbReference type="SUPFAM" id="SSF51261">
    <property type="entry name" value="Duplicated hybrid motif"/>
    <property type="match status" value="1"/>
</dbReference>
<protein>
    <submittedName>
        <fullName evidence="17">PTS beta-glucoside transporter subunit EIIBCA</fullName>
    </submittedName>
</protein>
<evidence type="ECO:0000256" key="10">
    <source>
        <dbReference type="ARBA" id="ARBA00023136"/>
    </source>
</evidence>
<evidence type="ECO:0000256" key="5">
    <source>
        <dbReference type="ARBA" id="ARBA00022679"/>
    </source>
</evidence>
<comment type="subcellular location">
    <subcellularLocation>
        <location evidence="1">Cell membrane</location>
        <topology evidence="1">Multi-pass membrane protein</topology>
    </subcellularLocation>
</comment>
<feature type="active site" description="Phosphocysteine intermediate; for EIIB activity" evidence="11">
    <location>
        <position position="32"/>
    </location>
</feature>
<evidence type="ECO:0000259" key="14">
    <source>
        <dbReference type="PROSITE" id="PS51093"/>
    </source>
</evidence>
<evidence type="ECO:0000256" key="9">
    <source>
        <dbReference type="ARBA" id="ARBA00022989"/>
    </source>
</evidence>
<dbReference type="Pfam" id="PF00358">
    <property type="entry name" value="PTS_EIIA_1"/>
    <property type="match status" value="1"/>
</dbReference>
<accession>A0A6I1BXW0</accession>
<feature type="transmembrane region" description="Helical" evidence="13">
    <location>
        <begin position="390"/>
        <end position="410"/>
    </location>
</feature>
<dbReference type="PROSITE" id="PS51093">
    <property type="entry name" value="PTS_EIIA_TYPE_1"/>
    <property type="match status" value="1"/>
</dbReference>
<dbReference type="InterPro" id="IPR036878">
    <property type="entry name" value="Glu_permease_IIB"/>
</dbReference>
<feature type="compositionally biased region" description="Low complexity" evidence="12">
    <location>
        <begin position="102"/>
        <end position="140"/>
    </location>
</feature>
<dbReference type="PROSITE" id="PS01035">
    <property type="entry name" value="PTS_EIIB_TYPE_1_CYS"/>
    <property type="match status" value="1"/>
</dbReference>
<feature type="transmembrane region" description="Helical" evidence="13">
    <location>
        <begin position="228"/>
        <end position="250"/>
    </location>
</feature>
<dbReference type="PANTHER" id="PTHR30175:SF1">
    <property type="entry name" value="PTS SYSTEM ARBUTIN-, CELLOBIOSE-, AND SALICIN-SPECIFIC EIIBC COMPONENT-RELATED"/>
    <property type="match status" value="1"/>
</dbReference>
<dbReference type="PROSITE" id="PS51098">
    <property type="entry name" value="PTS_EIIB_TYPE_1"/>
    <property type="match status" value="1"/>
</dbReference>
<keyword evidence="8" id="KW-0418">Kinase</keyword>
<dbReference type="InterPro" id="IPR003352">
    <property type="entry name" value="PTS_EIIC"/>
</dbReference>
<dbReference type="Proteomes" id="UP000481350">
    <property type="component" value="Unassembled WGS sequence"/>
</dbReference>
<evidence type="ECO:0000313" key="17">
    <source>
        <dbReference type="EMBL" id="KAB6914338.1"/>
    </source>
</evidence>
<keyword evidence="9 13" id="KW-1133">Transmembrane helix</keyword>
<dbReference type="Pfam" id="PF00367">
    <property type="entry name" value="PTS_EIIB"/>
    <property type="match status" value="1"/>
</dbReference>
<evidence type="ECO:0000256" key="3">
    <source>
        <dbReference type="ARBA" id="ARBA00022475"/>
    </source>
</evidence>
<feature type="transmembrane region" description="Helical" evidence="13">
    <location>
        <begin position="470"/>
        <end position="490"/>
    </location>
</feature>
<reference evidence="19 20" key="1">
    <citation type="journal article" date="2019" name="Nat. Med.">
        <title>A library of human gut bacterial isolates paired with longitudinal multiomics data enables mechanistic microbiome research.</title>
        <authorList>
            <person name="Poyet M."/>
            <person name="Groussin M."/>
            <person name="Gibbons S.M."/>
            <person name="Avila-Pacheco J."/>
            <person name="Jiang X."/>
            <person name="Kearney S.M."/>
            <person name="Perrotta A.R."/>
            <person name="Berdy B."/>
            <person name="Zhao S."/>
            <person name="Lieberman T.D."/>
            <person name="Swanson P.K."/>
            <person name="Smith M."/>
            <person name="Roesemann S."/>
            <person name="Alexander J.E."/>
            <person name="Rich S.A."/>
            <person name="Livny J."/>
            <person name="Vlamakis H."/>
            <person name="Clish C."/>
            <person name="Bullock K."/>
            <person name="Deik A."/>
            <person name="Scott J."/>
            <person name="Pierce K.A."/>
            <person name="Xavier R.J."/>
            <person name="Alm E.J."/>
        </authorList>
    </citation>
    <scope>NUCLEOTIDE SEQUENCE [LARGE SCALE GENOMIC DNA]</scope>
    <source>
        <strain evidence="17 19">BIOML-A283</strain>
        <strain evidence="18 20">BIOML-A284</strain>
    </source>
</reference>
<keyword evidence="7 13" id="KW-0812">Transmembrane</keyword>
<dbReference type="GO" id="GO:0090589">
    <property type="term" value="F:protein-phosphocysteine-trehalose phosphotransferase system transporter activity"/>
    <property type="evidence" value="ECO:0007669"/>
    <property type="project" value="TreeGrafter"/>
</dbReference>
<keyword evidence="6" id="KW-0598">Phosphotransferase system</keyword>
<evidence type="ECO:0000259" key="16">
    <source>
        <dbReference type="PROSITE" id="PS51103"/>
    </source>
</evidence>
<dbReference type="CDD" id="cd00212">
    <property type="entry name" value="PTS_IIB_glc"/>
    <property type="match status" value="1"/>
</dbReference>
<evidence type="ECO:0000256" key="13">
    <source>
        <dbReference type="SAM" id="Phobius"/>
    </source>
</evidence>
<feature type="compositionally biased region" description="Polar residues" evidence="12">
    <location>
        <begin position="155"/>
        <end position="168"/>
    </location>
</feature>
<dbReference type="NCBIfam" id="TIGR00830">
    <property type="entry name" value="PTBA"/>
    <property type="match status" value="1"/>
</dbReference>
<feature type="transmembrane region" description="Helical" evidence="13">
    <location>
        <begin position="356"/>
        <end position="378"/>
    </location>
</feature>
<dbReference type="EMBL" id="WDZO01000002">
    <property type="protein sequence ID" value="KAB6914338.1"/>
    <property type="molecule type" value="Genomic_DNA"/>
</dbReference>
<evidence type="ECO:0000256" key="11">
    <source>
        <dbReference type="PROSITE-ProRule" id="PRU00421"/>
    </source>
</evidence>
<evidence type="ECO:0000313" key="20">
    <source>
        <dbReference type="Proteomes" id="UP000491334"/>
    </source>
</evidence>
<dbReference type="GO" id="GO:0005886">
    <property type="term" value="C:plasma membrane"/>
    <property type="evidence" value="ECO:0007669"/>
    <property type="project" value="UniProtKB-SubCell"/>
</dbReference>
<organism evidence="17 19">
    <name type="scientific">Bifidobacterium longum</name>
    <dbReference type="NCBI Taxonomy" id="216816"/>
    <lineage>
        <taxon>Bacteria</taxon>
        <taxon>Bacillati</taxon>
        <taxon>Actinomycetota</taxon>
        <taxon>Actinomycetes</taxon>
        <taxon>Bifidobacteriales</taxon>
        <taxon>Bifidobacteriaceae</taxon>
        <taxon>Bifidobacterium</taxon>
    </lineage>
</organism>
<dbReference type="GO" id="GO:0015771">
    <property type="term" value="P:trehalose transport"/>
    <property type="evidence" value="ECO:0007669"/>
    <property type="project" value="TreeGrafter"/>
</dbReference>
<evidence type="ECO:0000259" key="15">
    <source>
        <dbReference type="PROSITE" id="PS51098"/>
    </source>
</evidence>
<evidence type="ECO:0000256" key="12">
    <source>
        <dbReference type="SAM" id="MobiDB-lite"/>
    </source>
</evidence>
<dbReference type="InterPro" id="IPR001996">
    <property type="entry name" value="PTS_IIB_1"/>
</dbReference>
<dbReference type="GO" id="GO:0009401">
    <property type="term" value="P:phosphoenolpyruvate-dependent sugar phosphotransferase system"/>
    <property type="evidence" value="ECO:0007669"/>
    <property type="project" value="UniProtKB-KW"/>
</dbReference>
<dbReference type="InterPro" id="IPR013013">
    <property type="entry name" value="PTS_EIIC_1"/>
</dbReference>
<dbReference type="EMBL" id="WDZP01000002">
    <property type="protein sequence ID" value="KAB6920305.1"/>
    <property type="molecule type" value="Genomic_DNA"/>
</dbReference>
<evidence type="ECO:0000313" key="19">
    <source>
        <dbReference type="Proteomes" id="UP000481350"/>
    </source>
</evidence>
<dbReference type="InterPro" id="IPR001127">
    <property type="entry name" value="PTS_EIIA_1_perm"/>
</dbReference>
<feature type="region of interest" description="Disordered" evidence="12">
    <location>
        <begin position="761"/>
        <end position="784"/>
    </location>
</feature>
<feature type="transmembrane region" description="Helical" evidence="13">
    <location>
        <begin position="262"/>
        <end position="283"/>
    </location>
</feature>
<evidence type="ECO:0000256" key="4">
    <source>
        <dbReference type="ARBA" id="ARBA00022597"/>
    </source>
</evidence>
<evidence type="ECO:0000256" key="6">
    <source>
        <dbReference type="ARBA" id="ARBA00022683"/>
    </source>
</evidence>
<name>A0A6I1BXW0_BIFLN</name>
<feature type="domain" description="PTS EIIB type-1" evidence="15">
    <location>
        <begin position="10"/>
        <end position="93"/>
    </location>
</feature>
<feature type="transmembrane region" description="Helical" evidence="13">
    <location>
        <begin position="327"/>
        <end position="344"/>
    </location>
</feature>
<feature type="region of interest" description="Disordered" evidence="12">
    <location>
        <begin position="102"/>
        <end position="170"/>
    </location>
</feature>
<dbReference type="GO" id="GO:0008982">
    <property type="term" value="F:protein-N(PI)-phosphohistidine-sugar phosphotransferase activity"/>
    <property type="evidence" value="ECO:0007669"/>
    <property type="project" value="InterPro"/>
</dbReference>
<evidence type="ECO:0000256" key="7">
    <source>
        <dbReference type="ARBA" id="ARBA00022692"/>
    </source>
</evidence>
<evidence type="ECO:0000256" key="1">
    <source>
        <dbReference type="ARBA" id="ARBA00004651"/>
    </source>
</evidence>
<comment type="caution">
    <text evidence="17">The sequence shown here is derived from an EMBL/GenBank/DDBJ whole genome shotgun (WGS) entry which is preliminary data.</text>
</comment>
<dbReference type="PROSITE" id="PS51103">
    <property type="entry name" value="PTS_EIIC_TYPE_1"/>
    <property type="match status" value="1"/>
</dbReference>
<keyword evidence="5" id="KW-0808">Transferase</keyword>
<keyword evidence="3" id="KW-1003">Cell membrane</keyword>
<feature type="transmembrane region" description="Helical" evidence="13">
    <location>
        <begin position="199"/>
        <end position="222"/>
    </location>
</feature>
<evidence type="ECO:0000256" key="2">
    <source>
        <dbReference type="ARBA" id="ARBA00022448"/>
    </source>
</evidence>
<dbReference type="InterPro" id="IPR018113">
    <property type="entry name" value="PTrfase_EIIB_Cys"/>
</dbReference>
<feature type="domain" description="PTS EIIC type-1" evidence="16">
    <location>
        <begin position="190"/>
        <end position="583"/>
    </location>
</feature>
<gene>
    <name evidence="17" type="ORF">GBJ98_01535</name>
    <name evidence="18" type="ORF">GBK06_01625</name>
</gene>
<dbReference type="Gene3D" id="2.70.70.10">
    <property type="entry name" value="Glucose Permease (Domain IIA)"/>
    <property type="match status" value="1"/>
</dbReference>
<keyword evidence="10 13" id="KW-0472">Membrane</keyword>
<dbReference type="InterPro" id="IPR050558">
    <property type="entry name" value="PTS_Sugar-Specific_Components"/>
</dbReference>
<feature type="domain" description="PTS EIIA type-1" evidence="14">
    <location>
        <begin position="644"/>
        <end position="751"/>
    </location>
</feature>
<proteinExistence type="predicted"/>
<dbReference type="PANTHER" id="PTHR30175">
    <property type="entry name" value="PHOSPHOTRANSFERASE SYSTEM TRANSPORT PROTEIN"/>
    <property type="match status" value="1"/>
</dbReference>
<dbReference type="SUPFAM" id="SSF55604">
    <property type="entry name" value="Glucose permease domain IIB"/>
    <property type="match status" value="1"/>
</dbReference>
<dbReference type="PROSITE" id="PS00371">
    <property type="entry name" value="PTS_EIIA_TYPE_1_HIS"/>
    <property type="match status" value="1"/>
</dbReference>
<dbReference type="AlphaFoldDB" id="A0A6I1BXW0"/>
<keyword evidence="2" id="KW-0813">Transport</keyword>
<dbReference type="InterPro" id="IPR011055">
    <property type="entry name" value="Dup_hybrid_motif"/>
</dbReference>
<feature type="transmembrane region" description="Helical" evidence="13">
    <location>
        <begin position="496"/>
        <end position="518"/>
    </location>
</feature>
<evidence type="ECO:0000313" key="18">
    <source>
        <dbReference type="EMBL" id="KAB6920305.1"/>
    </source>
</evidence>
<feature type="transmembrane region" description="Helical" evidence="13">
    <location>
        <begin position="441"/>
        <end position="458"/>
    </location>
</feature>
<dbReference type="Pfam" id="PF02378">
    <property type="entry name" value="PTS_EIIC"/>
    <property type="match status" value="1"/>
</dbReference>
<keyword evidence="4" id="KW-0762">Sugar transport</keyword>
<dbReference type="GO" id="GO:0016301">
    <property type="term" value="F:kinase activity"/>
    <property type="evidence" value="ECO:0007669"/>
    <property type="project" value="UniProtKB-KW"/>
</dbReference>
<dbReference type="Gene3D" id="3.30.1360.60">
    <property type="entry name" value="Glucose permease domain IIB"/>
    <property type="match status" value="1"/>
</dbReference>